<dbReference type="EMBL" id="CM000638">
    <property type="protein sequence ID" value="EED96346.1"/>
    <property type="molecule type" value="Genomic_DNA"/>
</dbReference>
<reference evidence="1 2" key="2">
    <citation type="journal article" date="2008" name="Nature">
        <title>The Phaeodactylum genome reveals the evolutionary history of diatom genomes.</title>
        <authorList>
            <person name="Bowler C."/>
            <person name="Allen A.E."/>
            <person name="Badger J.H."/>
            <person name="Grimwood J."/>
            <person name="Jabbari K."/>
            <person name="Kuo A."/>
            <person name="Maheswari U."/>
            <person name="Martens C."/>
            <person name="Maumus F."/>
            <person name="Otillar R.P."/>
            <person name="Rayko E."/>
            <person name="Salamov A."/>
            <person name="Vandepoele K."/>
            <person name="Beszteri B."/>
            <person name="Gruber A."/>
            <person name="Heijde M."/>
            <person name="Katinka M."/>
            <person name="Mock T."/>
            <person name="Valentin K."/>
            <person name="Verret F."/>
            <person name="Berges J.A."/>
            <person name="Brownlee C."/>
            <person name="Cadoret J.P."/>
            <person name="Chiovitti A."/>
            <person name="Choi C.J."/>
            <person name="Coesel S."/>
            <person name="De Martino A."/>
            <person name="Detter J.C."/>
            <person name="Durkin C."/>
            <person name="Falciatore A."/>
            <person name="Fournet J."/>
            <person name="Haruta M."/>
            <person name="Huysman M.J."/>
            <person name="Jenkins B.D."/>
            <person name="Jiroutova K."/>
            <person name="Jorgensen R.E."/>
            <person name="Joubert Y."/>
            <person name="Kaplan A."/>
            <person name="Kroger N."/>
            <person name="Kroth P.G."/>
            <person name="La Roche J."/>
            <person name="Lindquist E."/>
            <person name="Lommer M."/>
            <person name="Martin-Jezequel V."/>
            <person name="Lopez P.J."/>
            <person name="Lucas S."/>
            <person name="Mangogna M."/>
            <person name="McGinnis K."/>
            <person name="Medlin L.K."/>
            <person name="Montsant A."/>
            <person name="Oudot-Le Secq M.P."/>
            <person name="Napoli C."/>
            <person name="Obornik M."/>
            <person name="Parker M.S."/>
            <person name="Petit J.L."/>
            <person name="Porcel B.M."/>
            <person name="Poulsen N."/>
            <person name="Robison M."/>
            <person name="Rychlewski L."/>
            <person name="Rynearson T.A."/>
            <person name="Schmutz J."/>
            <person name="Shapiro H."/>
            <person name="Siaut M."/>
            <person name="Stanley M."/>
            <person name="Sussman M.R."/>
            <person name="Taylor A.R."/>
            <person name="Vardi A."/>
            <person name="von Dassow P."/>
            <person name="Vyverman W."/>
            <person name="Willis A."/>
            <person name="Wyrwicz L.S."/>
            <person name="Rokhsar D.S."/>
            <person name="Weissenbach J."/>
            <person name="Armbrust E.V."/>
            <person name="Green B.R."/>
            <person name="Van de Peer Y."/>
            <person name="Grigoriev I.V."/>
        </authorList>
    </citation>
    <scope>NUCLEOTIDE SEQUENCE [LARGE SCALE GENOMIC DNA]</scope>
    <source>
        <strain evidence="1 2">CCMP1335</strain>
    </source>
</reference>
<dbReference type="Proteomes" id="UP000001449">
    <property type="component" value="Chromosome 1"/>
</dbReference>
<dbReference type="RefSeq" id="XP_002286705.1">
    <property type="nucleotide sequence ID" value="XM_002286669.1"/>
</dbReference>
<dbReference type="HOGENOM" id="CLU_1374708_0_0_1"/>
<sequence>MNVIATDSDDQVLMLLKENLQRNQKVDDHASELKQQQIEVHSLDWKAVANDDQAEANHPVFSHIYSLGGADLILLSDLVYGATQPAWGALLVLLNKFRDQRQRLYSDTNAENGPIVTDRIRCDGTNTPTGNPLVLLGYTQRRRDMSPQDEANFFAMLQAAKMEAVLVPLADIPNGEKYMLTTLFELRWTSNHDLNEAHT</sequence>
<dbReference type="eggNOG" id="ENOG502QYW7">
    <property type="taxonomic scope" value="Eukaryota"/>
</dbReference>
<reference evidence="1 2" key="1">
    <citation type="journal article" date="2004" name="Science">
        <title>The genome of the diatom Thalassiosira pseudonana: ecology, evolution, and metabolism.</title>
        <authorList>
            <person name="Armbrust E.V."/>
            <person name="Berges J.A."/>
            <person name="Bowler C."/>
            <person name="Green B.R."/>
            <person name="Martinez D."/>
            <person name="Putnam N.H."/>
            <person name="Zhou S."/>
            <person name="Allen A.E."/>
            <person name="Apt K.E."/>
            <person name="Bechner M."/>
            <person name="Brzezinski M.A."/>
            <person name="Chaal B.K."/>
            <person name="Chiovitti A."/>
            <person name="Davis A.K."/>
            <person name="Demarest M.S."/>
            <person name="Detter J.C."/>
            <person name="Glavina T."/>
            <person name="Goodstein D."/>
            <person name="Hadi M.Z."/>
            <person name="Hellsten U."/>
            <person name="Hildebrand M."/>
            <person name="Jenkins B.D."/>
            <person name="Jurka J."/>
            <person name="Kapitonov V.V."/>
            <person name="Kroger N."/>
            <person name="Lau W.W."/>
            <person name="Lane T.W."/>
            <person name="Larimer F.W."/>
            <person name="Lippmeier J.C."/>
            <person name="Lucas S."/>
            <person name="Medina M."/>
            <person name="Montsant A."/>
            <person name="Obornik M."/>
            <person name="Parker M.S."/>
            <person name="Palenik B."/>
            <person name="Pazour G.J."/>
            <person name="Richardson P.M."/>
            <person name="Rynearson T.A."/>
            <person name="Saito M.A."/>
            <person name="Schwartz D.C."/>
            <person name="Thamatrakoln K."/>
            <person name="Valentin K."/>
            <person name="Vardi A."/>
            <person name="Wilkerson F.P."/>
            <person name="Rokhsar D.S."/>
        </authorList>
    </citation>
    <scope>NUCLEOTIDE SEQUENCE [LARGE SCALE GENOMIC DNA]</scope>
    <source>
        <strain evidence="1 2">CCMP1335</strain>
    </source>
</reference>
<dbReference type="GeneID" id="7445654"/>
<accession>B8BQD0</accession>
<evidence type="ECO:0000313" key="2">
    <source>
        <dbReference type="Proteomes" id="UP000001449"/>
    </source>
</evidence>
<gene>
    <name evidence="1" type="ORF">THAPSDRAFT_1241</name>
</gene>
<evidence type="ECO:0000313" key="1">
    <source>
        <dbReference type="EMBL" id="EED96346.1"/>
    </source>
</evidence>
<dbReference type="KEGG" id="tps:THAPSDRAFT_1241"/>
<proteinExistence type="predicted"/>
<keyword evidence="2" id="KW-1185">Reference proteome</keyword>
<name>B8BQD0_THAPS</name>
<dbReference type="InParanoid" id="B8BQD0"/>
<protein>
    <submittedName>
        <fullName evidence="1">Uncharacterized protein</fullName>
    </submittedName>
</protein>
<dbReference type="AlphaFoldDB" id="B8BQD0"/>
<dbReference type="Gene3D" id="3.40.50.150">
    <property type="entry name" value="Vaccinia Virus protein VP39"/>
    <property type="match status" value="1"/>
</dbReference>
<organism evidence="1 2">
    <name type="scientific">Thalassiosira pseudonana</name>
    <name type="common">Marine diatom</name>
    <name type="synonym">Cyclotella nana</name>
    <dbReference type="NCBI Taxonomy" id="35128"/>
    <lineage>
        <taxon>Eukaryota</taxon>
        <taxon>Sar</taxon>
        <taxon>Stramenopiles</taxon>
        <taxon>Ochrophyta</taxon>
        <taxon>Bacillariophyta</taxon>
        <taxon>Coscinodiscophyceae</taxon>
        <taxon>Thalassiosirophycidae</taxon>
        <taxon>Thalassiosirales</taxon>
        <taxon>Thalassiosiraceae</taxon>
        <taxon>Thalassiosira</taxon>
    </lineage>
</organism>
<dbReference type="PaxDb" id="35128-Thaps1241"/>
<dbReference type="InterPro" id="IPR029063">
    <property type="entry name" value="SAM-dependent_MTases_sf"/>
</dbReference>